<reference evidence="3 4" key="1">
    <citation type="submission" date="2020-08" db="EMBL/GenBank/DDBJ databases">
        <title>Novel species isolated from subtropical streams in China.</title>
        <authorList>
            <person name="Lu H."/>
        </authorList>
    </citation>
    <scope>NUCLEOTIDE SEQUENCE [LARGE SCALE GENOMIC DNA]</scope>
    <source>
        <strain evidence="3 4">KCTC 52442</strain>
    </source>
</reference>
<gene>
    <name evidence="3" type="ORF">H8K33_17350</name>
</gene>
<evidence type="ECO:0000256" key="1">
    <source>
        <dbReference type="SAM" id="MobiDB-lite"/>
    </source>
</evidence>
<dbReference type="EMBL" id="JACOFU010000009">
    <property type="protein sequence ID" value="MBC3833280.1"/>
    <property type="molecule type" value="Genomic_DNA"/>
</dbReference>
<evidence type="ECO:0000259" key="2">
    <source>
        <dbReference type="PROSITE" id="PS50943"/>
    </source>
</evidence>
<dbReference type="PROSITE" id="PS50943">
    <property type="entry name" value="HTH_CROC1"/>
    <property type="match status" value="1"/>
</dbReference>
<proteinExistence type="predicted"/>
<feature type="domain" description="HTH cro/C1-type" evidence="2">
    <location>
        <begin position="38"/>
        <end position="91"/>
    </location>
</feature>
<dbReference type="SUPFAM" id="SSF47413">
    <property type="entry name" value="lambda repressor-like DNA-binding domains"/>
    <property type="match status" value="1"/>
</dbReference>
<keyword evidence="4" id="KW-1185">Reference proteome</keyword>
<comment type="caution">
    <text evidence="3">The sequence shown here is derived from an EMBL/GenBank/DDBJ whole genome shotgun (WGS) entry which is preliminary data.</text>
</comment>
<sequence length="178" mass="19189">MGRNLDDIIKNLPAKRQTEIAALSKQKVEEMIAHAATLSDFRKAVGKTQVEVAQELGIKQNAVSQLEKRSDTYVSTLRRFLKSLGLTLELSVVDKNGSRIDLPNFLPWQDVDSTVDASKTYSVPSIASGRKAVAAPVRKTGTKTVLAKKMLTSTKSGSSAAKKKTVAPSKRAGALHNA</sequence>
<evidence type="ECO:0000313" key="3">
    <source>
        <dbReference type="EMBL" id="MBC3833280.1"/>
    </source>
</evidence>
<dbReference type="Pfam" id="PF13744">
    <property type="entry name" value="HTH_37"/>
    <property type="match status" value="1"/>
</dbReference>
<protein>
    <submittedName>
        <fullName evidence="3">XRE family transcriptional regulator</fullName>
    </submittedName>
</protein>
<dbReference type="SMART" id="SM00530">
    <property type="entry name" value="HTH_XRE"/>
    <property type="match status" value="1"/>
</dbReference>
<dbReference type="Gene3D" id="1.10.260.40">
    <property type="entry name" value="lambda repressor-like DNA-binding domains"/>
    <property type="match status" value="1"/>
</dbReference>
<accession>A0ABR6XUY1</accession>
<name>A0ABR6XUY1_9BURK</name>
<dbReference type="InterPro" id="IPR001387">
    <property type="entry name" value="Cro/C1-type_HTH"/>
</dbReference>
<dbReference type="Proteomes" id="UP000643610">
    <property type="component" value="Unassembled WGS sequence"/>
</dbReference>
<evidence type="ECO:0000313" key="4">
    <source>
        <dbReference type="Proteomes" id="UP000643610"/>
    </source>
</evidence>
<organism evidence="3 4">
    <name type="scientific">Undibacterium amnicola</name>
    <dbReference type="NCBI Taxonomy" id="1834038"/>
    <lineage>
        <taxon>Bacteria</taxon>
        <taxon>Pseudomonadati</taxon>
        <taxon>Pseudomonadota</taxon>
        <taxon>Betaproteobacteria</taxon>
        <taxon>Burkholderiales</taxon>
        <taxon>Oxalobacteraceae</taxon>
        <taxon>Undibacterium</taxon>
    </lineage>
</organism>
<dbReference type="CDD" id="cd00093">
    <property type="entry name" value="HTH_XRE"/>
    <property type="match status" value="1"/>
</dbReference>
<feature type="region of interest" description="Disordered" evidence="1">
    <location>
        <begin position="155"/>
        <end position="178"/>
    </location>
</feature>
<dbReference type="InterPro" id="IPR010982">
    <property type="entry name" value="Lambda_DNA-bd_dom_sf"/>
</dbReference>
<dbReference type="InterPro" id="IPR039554">
    <property type="entry name" value="HigA2-like_HTH"/>
</dbReference>
<dbReference type="RefSeq" id="WP_186892330.1">
    <property type="nucleotide sequence ID" value="NZ_JACOFU010000009.1"/>
</dbReference>